<dbReference type="Proteomes" id="UP000472265">
    <property type="component" value="Chromosome 2"/>
</dbReference>
<dbReference type="SUPFAM" id="SSF53098">
    <property type="entry name" value="Ribonuclease H-like"/>
    <property type="match status" value="1"/>
</dbReference>
<evidence type="ECO:0000313" key="3">
    <source>
        <dbReference type="Proteomes" id="UP000472265"/>
    </source>
</evidence>
<reference evidence="2" key="2">
    <citation type="submission" date="2025-08" db="UniProtKB">
        <authorList>
            <consortium name="Ensembl"/>
        </authorList>
    </citation>
    <scope>IDENTIFICATION</scope>
</reference>
<organism evidence="2 3">
    <name type="scientific">Sparus aurata</name>
    <name type="common">Gilthead sea bream</name>
    <dbReference type="NCBI Taxonomy" id="8175"/>
    <lineage>
        <taxon>Eukaryota</taxon>
        <taxon>Metazoa</taxon>
        <taxon>Chordata</taxon>
        <taxon>Craniata</taxon>
        <taxon>Vertebrata</taxon>
        <taxon>Euteleostomi</taxon>
        <taxon>Actinopterygii</taxon>
        <taxon>Neopterygii</taxon>
        <taxon>Teleostei</taxon>
        <taxon>Neoteleostei</taxon>
        <taxon>Acanthomorphata</taxon>
        <taxon>Eupercaria</taxon>
        <taxon>Spariformes</taxon>
        <taxon>Sparidae</taxon>
        <taxon>Sparus</taxon>
    </lineage>
</organism>
<name>A0A671TPN2_SPAAU</name>
<evidence type="ECO:0000259" key="1">
    <source>
        <dbReference type="Pfam" id="PF18658"/>
    </source>
</evidence>
<dbReference type="InterPro" id="IPR012337">
    <property type="entry name" value="RNaseH-like_sf"/>
</dbReference>
<evidence type="ECO:0000313" key="2">
    <source>
        <dbReference type="Ensembl" id="ENSSAUP00010003988.1"/>
    </source>
</evidence>
<reference evidence="2" key="3">
    <citation type="submission" date="2025-09" db="UniProtKB">
        <authorList>
            <consortium name="Ensembl"/>
        </authorList>
    </citation>
    <scope>IDENTIFICATION</scope>
</reference>
<dbReference type="PANTHER" id="PTHR45913">
    <property type="entry name" value="EPM2A-INTERACTING PROTEIN 1"/>
    <property type="match status" value="1"/>
</dbReference>
<dbReference type="InParanoid" id="A0A671TPN2"/>
<sequence length="606" mass="69502">MATVTKKRKVDSEGRRFKDKWKMEYFFTEIRNNCVCLICQETVAVFKEFNIKRHYQTKHANYDKLAGNQRREKLKQLEAVLTAQQRFFTRARESNENATKASYEVATLIAKHCKPFTEGEFIKDCVMKMVEKICPEKKQEFANVCLARNTVVRRIEDVSSDIKRQFEAKGAEFDFFSLACDESTDASDTAQLLIFLRGVDNEMNVSEELLDLQSLKDQTRGTDLFVSVCSAVDDMKLPWNKITGIITDGAPAMAGAQSGLSTLVCNKVSEEGGEAIKLHCIIHQQVLCAKHLKYDHVMKPVIKAINYIRSKALCHRQFQQFLLDIQAEYGDVVYHNDVRWLSRGSALQRFYSLREEIGQILAKKGQPMPELSDPVWLVDLGFLVGITRHLNALNTSLQGQNAVVSELYSHIKAFGTKLQLFRSHLSQAQPNATHFPVLHEIVTSFPKNNISAQMRRYAADISSLAEEFQQRFGDFAAIEKDITLFSSPFSVDPDGAPDHLQLELIELQCDAQCRSRYQQLPLVSFYRQLDKGRFQEIRTFAKKMLSLFGSTYLCEKTFSVMNFNKNRMRTRLSDSHLRDILRIKTTVFEPDLAYLLQSRSQYHPSH</sequence>
<dbReference type="PANTHER" id="PTHR45913:SF9">
    <property type="entry name" value="GENERAL TRANSCRIPTION FACTOR II-I REPEAT DOMAIN-CONTAINING PROTEIN 2-LIKE-RELATED"/>
    <property type="match status" value="1"/>
</dbReference>
<dbReference type="InterPro" id="IPR040647">
    <property type="entry name" value="SPIN-DOC_Znf-C2H2"/>
</dbReference>
<keyword evidence="3" id="KW-1185">Reference proteome</keyword>
<dbReference type="OMA" id="EYFFVEH"/>
<feature type="domain" description="SPIN-DOC-like zinc-finger" evidence="1">
    <location>
        <begin position="19"/>
        <end position="76"/>
    </location>
</feature>
<reference evidence="2" key="1">
    <citation type="submission" date="2021-04" db="EMBL/GenBank/DDBJ databases">
        <authorList>
            <consortium name="Wellcome Sanger Institute Data Sharing"/>
        </authorList>
    </citation>
    <scope>NUCLEOTIDE SEQUENCE [LARGE SCALE GENOMIC DNA]</scope>
</reference>
<protein>
    <recommendedName>
        <fullName evidence="1">SPIN-DOC-like zinc-finger domain-containing protein</fullName>
    </recommendedName>
</protein>
<proteinExistence type="predicted"/>
<dbReference type="GeneTree" id="ENSGT00950000182812"/>
<accession>A0A671TPN2</accession>
<dbReference type="AlphaFoldDB" id="A0A671TPN2"/>
<dbReference type="Ensembl" id="ENSSAUT00010004307.1">
    <property type="protein sequence ID" value="ENSSAUP00010003988.1"/>
    <property type="gene ID" value="ENSSAUG00010002080.1"/>
</dbReference>
<dbReference type="Pfam" id="PF18658">
    <property type="entry name" value="zf-C2H2_12"/>
    <property type="match status" value="1"/>
</dbReference>